<feature type="transmembrane region" description="Helical" evidence="1">
    <location>
        <begin position="46"/>
        <end position="65"/>
    </location>
</feature>
<evidence type="ECO:0000256" key="2">
    <source>
        <dbReference type="SAM" id="SignalP"/>
    </source>
</evidence>
<reference evidence="4 5" key="1">
    <citation type="submission" date="2021-03" db="EMBL/GenBank/DDBJ databases">
        <title>Whole genome sequence of Jiella sp. MQZ13P-4.</title>
        <authorList>
            <person name="Tuo L."/>
        </authorList>
    </citation>
    <scope>NUCLEOTIDE SEQUENCE [LARGE SCALE GENOMIC DNA]</scope>
    <source>
        <strain evidence="4 5">MQZ13P-4</strain>
    </source>
</reference>
<feature type="domain" description="EamA" evidence="3">
    <location>
        <begin position="9"/>
        <end position="141"/>
    </location>
</feature>
<keyword evidence="1" id="KW-1133">Transmembrane helix</keyword>
<feature type="transmembrane region" description="Helical" evidence="1">
    <location>
        <begin position="238"/>
        <end position="257"/>
    </location>
</feature>
<protein>
    <submittedName>
        <fullName evidence="4">DMT family transporter</fullName>
    </submittedName>
</protein>
<keyword evidence="1" id="KW-0812">Transmembrane</keyword>
<gene>
    <name evidence="4" type="ORF">J1C47_18200</name>
</gene>
<feature type="chain" id="PRO_5045442938" evidence="2">
    <location>
        <begin position="23"/>
        <end position="285"/>
    </location>
</feature>
<dbReference type="Proteomes" id="UP000664288">
    <property type="component" value="Unassembled WGS sequence"/>
</dbReference>
<feature type="transmembrane region" description="Helical" evidence="1">
    <location>
        <begin position="207"/>
        <end position="226"/>
    </location>
</feature>
<feature type="transmembrane region" description="Helical" evidence="1">
    <location>
        <begin position="151"/>
        <end position="169"/>
    </location>
</feature>
<dbReference type="InterPro" id="IPR000620">
    <property type="entry name" value="EamA_dom"/>
</dbReference>
<feature type="transmembrane region" description="Helical" evidence="1">
    <location>
        <begin position="127"/>
        <end position="145"/>
    </location>
</feature>
<feature type="transmembrane region" description="Helical" evidence="1">
    <location>
        <begin position="181"/>
        <end position="201"/>
    </location>
</feature>
<evidence type="ECO:0000259" key="3">
    <source>
        <dbReference type="Pfam" id="PF00892"/>
    </source>
</evidence>
<dbReference type="InterPro" id="IPR037185">
    <property type="entry name" value="EmrE-like"/>
</dbReference>
<dbReference type="PANTHER" id="PTHR22911:SF103">
    <property type="entry name" value="BLR2811 PROTEIN"/>
    <property type="match status" value="1"/>
</dbReference>
<dbReference type="SUPFAM" id="SSF103481">
    <property type="entry name" value="Multidrug resistance efflux transporter EmrE"/>
    <property type="match status" value="2"/>
</dbReference>
<dbReference type="PANTHER" id="PTHR22911">
    <property type="entry name" value="ACYL-MALONYL CONDENSING ENZYME-RELATED"/>
    <property type="match status" value="1"/>
</dbReference>
<evidence type="ECO:0000313" key="4">
    <source>
        <dbReference type="EMBL" id="MBO0905581.1"/>
    </source>
</evidence>
<feature type="transmembrane region" description="Helical" evidence="1">
    <location>
        <begin position="263"/>
        <end position="281"/>
    </location>
</feature>
<name>A0ABS3J7D7_9HYPH</name>
<proteinExistence type="predicted"/>
<dbReference type="Pfam" id="PF00892">
    <property type="entry name" value="EamA"/>
    <property type="match status" value="2"/>
</dbReference>
<keyword evidence="5" id="KW-1185">Reference proteome</keyword>
<evidence type="ECO:0000313" key="5">
    <source>
        <dbReference type="Proteomes" id="UP000664288"/>
    </source>
</evidence>
<feature type="transmembrane region" description="Helical" evidence="1">
    <location>
        <begin position="100"/>
        <end position="118"/>
    </location>
</feature>
<feature type="signal peptide" evidence="2">
    <location>
        <begin position="1"/>
        <end position="22"/>
    </location>
</feature>
<feature type="transmembrane region" description="Helical" evidence="1">
    <location>
        <begin position="77"/>
        <end position="94"/>
    </location>
</feature>
<feature type="domain" description="EamA" evidence="3">
    <location>
        <begin position="152"/>
        <end position="275"/>
    </location>
</feature>
<organism evidence="4 5">
    <name type="scientific">Jiella sonneratiae</name>
    <dbReference type="NCBI Taxonomy" id="2816856"/>
    <lineage>
        <taxon>Bacteria</taxon>
        <taxon>Pseudomonadati</taxon>
        <taxon>Pseudomonadota</taxon>
        <taxon>Alphaproteobacteria</taxon>
        <taxon>Hyphomicrobiales</taxon>
        <taxon>Aurantimonadaceae</taxon>
        <taxon>Jiella</taxon>
    </lineage>
</organism>
<dbReference type="PROSITE" id="PS51257">
    <property type="entry name" value="PROKAR_LIPOPROTEIN"/>
    <property type="match status" value="1"/>
</dbReference>
<sequence>MPRYSTLLAGILFTLAAGCTFAVQDSIGKTLTGLVPLVQVLWGRYVFQTTIMATALSATRGTAFLRTSHPVLQILRGLCLLSATSLMYAALAYVPLADATAVIFFGPILVTVFSVIFLKERIGVHRIGAVAAGFAGMLVIIRPGLASIEPRLFLVVLAAVFNACYFLLTRRLSGREDSASTMFNTSAPGAVVLSAIALPTWETPSPTAVALMVAIGCTGSLAHFLLVRGFAYAPASLLSPFLYIQVLAASILTVVVFGDPLHLTTAVGALILVGSGLYIWWRENR</sequence>
<dbReference type="RefSeq" id="WP_207352219.1">
    <property type="nucleotide sequence ID" value="NZ_JAFMPY010000023.1"/>
</dbReference>
<comment type="caution">
    <text evidence="4">The sequence shown here is derived from an EMBL/GenBank/DDBJ whole genome shotgun (WGS) entry which is preliminary data.</text>
</comment>
<accession>A0ABS3J7D7</accession>
<dbReference type="Gene3D" id="1.10.3730.20">
    <property type="match status" value="1"/>
</dbReference>
<keyword evidence="1" id="KW-0472">Membrane</keyword>
<keyword evidence="2" id="KW-0732">Signal</keyword>
<dbReference type="EMBL" id="JAFMPY010000023">
    <property type="protein sequence ID" value="MBO0905581.1"/>
    <property type="molecule type" value="Genomic_DNA"/>
</dbReference>
<evidence type="ECO:0000256" key="1">
    <source>
        <dbReference type="SAM" id="Phobius"/>
    </source>
</evidence>